<feature type="domain" description="N-acetyltransferase" evidence="2">
    <location>
        <begin position="2"/>
        <end position="180"/>
    </location>
</feature>
<feature type="compositionally biased region" description="Low complexity" evidence="1">
    <location>
        <begin position="117"/>
        <end position="157"/>
    </location>
</feature>
<evidence type="ECO:0000313" key="3">
    <source>
        <dbReference type="EMBL" id="PFG41535.1"/>
    </source>
</evidence>
<dbReference type="AlphaFoldDB" id="A0A2A9ETH5"/>
<dbReference type="SUPFAM" id="SSF55729">
    <property type="entry name" value="Acyl-CoA N-acyltransferases (Nat)"/>
    <property type="match status" value="1"/>
</dbReference>
<dbReference type="EMBL" id="PDJJ01000001">
    <property type="protein sequence ID" value="PFG41535.1"/>
    <property type="molecule type" value="Genomic_DNA"/>
</dbReference>
<dbReference type="GO" id="GO:0016747">
    <property type="term" value="F:acyltransferase activity, transferring groups other than amino-acyl groups"/>
    <property type="evidence" value="ECO:0007669"/>
    <property type="project" value="InterPro"/>
</dbReference>
<dbReference type="InterPro" id="IPR016181">
    <property type="entry name" value="Acyl_CoA_acyltransferase"/>
</dbReference>
<comment type="caution">
    <text evidence="3">The sequence shown here is derived from an EMBL/GenBank/DDBJ whole genome shotgun (WGS) entry which is preliminary data.</text>
</comment>
<evidence type="ECO:0000256" key="1">
    <source>
        <dbReference type="SAM" id="MobiDB-lite"/>
    </source>
</evidence>
<dbReference type="Pfam" id="PF00583">
    <property type="entry name" value="Acetyltransf_1"/>
    <property type="match status" value="1"/>
</dbReference>
<feature type="region of interest" description="Disordered" evidence="1">
    <location>
        <begin position="114"/>
        <end position="163"/>
    </location>
</feature>
<protein>
    <submittedName>
        <fullName evidence="3">Acetyltransferase (GNAT) family protein</fullName>
    </submittedName>
</protein>
<dbReference type="PROSITE" id="PS51186">
    <property type="entry name" value="GNAT"/>
    <property type="match status" value="1"/>
</dbReference>
<proteinExistence type="predicted"/>
<evidence type="ECO:0000313" key="4">
    <source>
        <dbReference type="Proteomes" id="UP000224130"/>
    </source>
</evidence>
<keyword evidence="4" id="KW-1185">Reference proteome</keyword>
<gene>
    <name evidence="3" type="ORF">ATJ88_0177</name>
</gene>
<accession>A0A2A9ETH5</accession>
<evidence type="ECO:0000259" key="2">
    <source>
        <dbReference type="PROSITE" id="PS51186"/>
    </source>
</evidence>
<keyword evidence="3" id="KW-0808">Transferase</keyword>
<sequence length="180" mass="18646">MTLLRKAVKSDAEACGRVQHASWVETYTGLASDDFWERATPARCVTVWEGWLDDGLDATVAEIDGEVIGFAFARPAVDARHPPVRDVELQTLYVLAAHHGTGVGQALLDAVLPDGAPRSSGSPPGTLGPSGSTSATGSSRTAPPTTARRSAASPRSAWSGSDIGESTSVVLDLGARCCTA</sequence>
<organism evidence="3 4">
    <name type="scientific">Isoptericola jiangsuensis</name>
    <dbReference type="NCBI Taxonomy" id="548579"/>
    <lineage>
        <taxon>Bacteria</taxon>
        <taxon>Bacillati</taxon>
        <taxon>Actinomycetota</taxon>
        <taxon>Actinomycetes</taxon>
        <taxon>Micrococcales</taxon>
        <taxon>Promicromonosporaceae</taxon>
        <taxon>Isoptericola</taxon>
    </lineage>
</organism>
<dbReference type="InterPro" id="IPR000182">
    <property type="entry name" value="GNAT_dom"/>
</dbReference>
<dbReference type="Proteomes" id="UP000224130">
    <property type="component" value="Unassembled WGS sequence"/>
</dbReference>
<dbReference type="Gene3D" id="3.40.630.30">
    <property type="match status" value="1"/>
</dbReference>
<reference evidence="3 4" key="1">
    <citation type="submission" date="2017-10" db="EMBL/GenBank/DDBJ databases">
        <title>Sequencing the genomes of 1000 actinobacteria strains.</title>
        <authorList>
            <person name="Klenk H.-P."/>
        </authorList>
    </citation>
    <scope>NUCLEOTIDE SEQUENCE [LARGE SCALE GENOMIC DNA]</scope>
    <source>
        <strain evidence="3 4">DSM 21863</strain>
    </source>
</reference>
<dbReference type="RefSeq" id="WP_245852033.1">
    <property type="nucleotide sequence ID" value="NZ_PDJJ01000001.1"/>
</dbReference>
<dbReference type="CDD" id="cd04301">
    <property type="entry name" value="NAT_SF"/>
    <property type="match status" value="1"/>
</dbReference>
<name>A0A2A9ETH5_9MICO</name>